<name>A0A2T8HKY5_9SPHI</name>
<dbReference type="InterPro" id="IPR046728">
    <property type="entry name" value="DUF6620"/>
</dbReference>
<reference evidence="1 2" key="1">
    <citation type="submission" date="2018-04" db="EMBL/GenBank/DDBJ databases">
        <title>Sphingobacterium cortibacter sp. nov.</title>
        <authorList>
            <person name="Li Y."/>
        </authorList>
    </citation>
    <scope>NUCLEOTIDE SEQUENCE [LARGE SCALE GENOMIC DNA]</scope>
    <source>
        <strain evidence="1 2">2c-3</strain>
    </source>
</reference>
<dbReference type="EMBL" id="QDKG01000002">
    <property type="protein sequence ID" value="PVH26040.1"/>
    <property type="molecule type" value="Genomic_DNA"/>
</dbReference>
<dbReference type="Proteomes" id="UP000245627">
    <property type="component" value="Unassembled WGS sequence"/>
</dbReference>
<evidence type="ECO:0000313" key="1">
    <source>
        <dbReference type="EMBL" id="PVH26040.1"/>
    </source>
</evidence>
<accession>A0A2T8HKY5</accession>
<dbReference type="AlphaFoldDB" id="A0A2T8HKY5"/>
<dbReference type="OrthoDB" id="8662267at2"/>
<protein>
    <submittedName>
        <fullName evidence="1">Uncharacterized protein</fullName>
    </submittedName>
</protein>
<keyword evidence="2" id="KW-1185">Reference proteome</keyword>
<sequence length="195" mass="22149">MSQSDTDGNPLLEPIHGISLNDYAAIAMNITNYDENTLFSAFGIDQAIWGEINVLWPKRMQEDETFTVATLYGEAFMHAPNHPVILSLADGKEPSASNENLDRMRTDKYFYLELNAARTAAYAYGLDGAQWIEDKFGISLMDFQAVAMEWMTNRNQNFDSNEIQDDHEYQQAKEEEYKAMFAAEQGSNIADDIDF</sequence>
<dbReference type="Pfam" id="PF20325">
    <property type="entry name" value="DUF6620"/>
    <property type="match status" value="1"/>
</dbReference>
<organism evidence="1 2">
    <name type="scientific">Sphingobacterium corticibacter</name>
    <dbReference type="NCBI Taxonomy" id="2171749"/>
    <lineage>
        <taxon>Bacteria</taxon>
        <taxon>Pseudomonadati</taxon>
        <taxon>Bacteroidota</taxon>
        <taxon>Sphingobacteriia</taxon>
        <taxon>Sphingobacteriales</taxon>
        <taxon>Sphingobacteriaceae</taxon>
        <taxon>Sphingobacterium</taxon>
    </lineage>
</organism>
<evidence type="ECO:0000313" key="2">
    <source>
        <dbReference type="Proteomes" id="UP000245627"/>
    </source>
</evidence>
<gene>
    <name evidence="1" type="ORF">DC487_08455</name>
</gene>
<proteinExistence type="predicted"/>
<comment type="caution">
    <text evidence="1">The sequence shown here is derived from an EMBL/GenBank/DDBJ whole genome shotgun (WGS) entry which is preliminary data.</text>
</comment>